<sequence>MKTTFILLAQYDGLAVIPLERVCADYFGHLTPTKMKMKIAKGEIQLPLIAMEKSQKGARGVHLNDLAAYIDARRDEALKRVI</sequence>
<dbReference type="Pfam" id="PF11112">
    <property type="entry name" value="PyocinActivator"/>
    <property type="match status" value="1"/>
</dbReference>
<name>A0ABV4ZAC9_9PSED</name>
<protein>
    <submittedName>
        <fullName evidence="1">Pyocin activator PrtN family protein</fullName>
    </submittedName>
</protein>
<dbReference type="EMBL" id="JBHFXX010000011">
    <property type="protein sequence ID" value="MFB3801590.1"/>
    <property type="molecule type" value="Genomic_DNA"/>
</dbReference>
<organism evidence="1 2">
    <name type="scientific">Pseudomonas boreofloridensis</name>
    <dbReference type="NCBI Taxonomy" id="3064348"/>
    <lineage>
        <taxon>Bacteria</taxon>
        <taxon>Pseudomonadati</taxon>
        <taxon>Pseudomonadota</taxon>
        <taxon>Gammaproteobacteria</taxon>
        <taxon>Pseudomonadales</taxon>
        <taxon>Pseudomonadaceae</taxon>
        <taxon>Pseudomonas</taxon>
    </lineage>
</organism>
<accession>A0ABV4ZAC9</accession>
<dbReference type="InterPro" id="IPR020518">
    <property type="entry name" value="Tscrpt_reg_PrtN"/>
</dbReference>
<dbReference type="Proteomes" id="UP001577047">
    <property type="component" value="Unassembled WGS sequence"/>
</dbReference>
<evidence type="ECO:0000313" key="1">
    <source>
        <dbReference type="EMBL" id="MFB3801590.1"/>
    </source>
</evidence>
<reference evidence="1 2" key="1">
    <citation type="submission" date="2024-09" db="EMBL/GenBank/DDBJ databases">
        <authorList>
            <person name="Fullem K."/>
        </authorList>
    </citation>
    <scope>NUCLEOTIDE SEQUENCE [LARGE SCALE GENOMIC DNA]</scope>
    <source>
        <strain evidence="2">K1(2024)</strain>
    </source>
</reference>
<proteinExistence type="predicted"/>
<comment type="caution">
    <text evidence="1">The sequence shown here is derived from an EMBL/GenBank/DDBJ whole genome shotgun (WGS) entry which is preliminary data.</text>
</comment>
<keyword evidence="2" id="KW-1185">Reference proteome</keyword>
<dbReference type="RefSeq" id="WP_304484754.1">
    <property type="nucleotide sequence ID" value="NZ_JAUQOQ010000012.1"/>
</dbReference>
<gene>
    <name evidence="1" type="ORF">ACE1YR_14325</name>
</gene>
<evidence type="ECO:0000313" key="2">
    <source>
        <dbReference type="Proteomes" id="UP001577047"/>
    </source>
</evidence>